<evidence type="ECO:0000313" key="9">
    <source>
        <dbReference type="EMBL" id="CAB5026781.1"/>
    </source>
</evidence>
<dbReference type="SUPFAM" id="SSF55060">
    <property type="entry name" value="GHMP Kinase, C-terminal domain"/>
    <property type="match status" value="1"/>
</dbReference>
<evidence type="ECO:0000256" key="4">
    <source>
        <dbReference type="ARBA" id="ARBA00022840"/>
    </source>
</evidence>
<accession>A0A6J7RDM8</accession>
<dbReference type="InterPro" id="IPR006204">
    <property type="entry name" value="GHMP_kinase_N_dom"/>
</dbReference>
<dbReference type="GO" id="GO:0050515">
    <property type="term" value="F:4-(cytidine 5'-diphospho)-2-C-methyl-D-erythritol kinase activity"/>
    <property type="evidence" value="ECO:0007669"/>
    <property type="project" value="InterPro"/>
</dbReference>
<dbReference type="GO" id="GO:0005524">
    <property type="term" value="F:ATP binding"/>
    <property type="evidence" value="ECO:0007669"/>
    <property type="project" value="UniProtKB-KW"/>
</dbReference>
<keyword evidence="4" id="KW-0067">ATP-binding</keyword>
<evidence type="ECO:0000313" key="8">
    <source>
        <dbReference type="EMBL" id="CAB4979988.1"/>
    </source>
</evidence>
<dbReference type="AlphaFoldDB" id="A0A6J7RDM8"/>
<dbReference type="SUPFAM" id="SSF54211">
    <property type="entry name" value="Ribosomal protein S5 domain 2-like"/>
    <property type="match status" value="1"/>
</dbReference>
<dbReference type="InterPro" id="IPR020568">
    <property type="entry name" value="Ribosomal_Su5_D2-typ_SF"/>
</dbReference>
<organism evidence="9">
    <name type="scientific">freshwater metagenome</name>
    <dbReference type="NCBI Taxonomy" id="449393"/>
    <lineage>
        <taxon>unclassified sequences</taxon>
        <taxon>metagenomes</taxon>
        <taxon>ecological metagenomes</taxon>
    </lineage>
</organism>
<dbReference type="EMBL" id="CAFBPQ010000030">
    <property type="protein sequence ID" value="CAB5026781.1"/>
    <property type="molecule type" value="Genomic_DNA"/>
</dbReference>
<sequence>MTSFDRRPRPSFVRATAYSKITLALKVIGLRRDGYHDIEALTVSATDPSDVIEVSSVPQPSGVTLSLEGETDYVPLMRENLAVQASEAIMVSAGRSGHGVKMLLRKKIPAGAGLGGGSADAAAAMHAVRRLLELEITDEEILSVALSIGSDVPFCFSGGSAWMRGRGELLEPVSLAPDLPLLVVIPPFRLSTPKVFAAWDSLGINKSSRKIPAPDPISMVIPELFNDLELAAELVEPRLSDFRVQVEKISEMPAVLAGSGSAYIVPLSRQDAWRLDEIADELRRNLRVPVATARTADRGVRLSRV</sequence>
<dbReference type="InterPro" id="IPR036554">
    <property type="entry name" value="GHMP_kinase_C_sf"/>
</dbReference>
<dbReference type="Gene3D" id="3.30.70.890">
    <property type="entry name" value="GHMP kinase, C-terminal domain"/>
    <property type="match status" value="1"/>
</dbReference>
<evidence type="ECO:0000259" key="5">
    <source>
        <dbReference type="Pfam" id="PF00288"/>
    </source>
</evidence>
<gene>
    <name evidence="6" type="ORF">UFOPK2683_00335</name>
    <name evidence="7" type="ORF">UFOPK3605_00815</name>
    <name evidence="8" type="ORF">UFOPK3897_01054</name>
    <name evidence="9" type="ORF">UFOPK4121_01013</name>
</gene>
<keyword evidence="3" id="KW-0418">Kinase</keyword>
<evidence type="ECO:0000313" key="6">
    <source>
        <dbReference type="EMBL" id="CAB4716969.1"/>
    </source>
</evidence>
<dbReference type="EMBL" id="CAEZYK010000011">
    <property type="protein sequence ID" value="CAB4716969.1"/>
    <property type="molecule type" value="Genomic_DNA"/>
</dbReference>
<dbReference type="PANTHER" id="PTHR43527:SF2">
    <property type="entry name" value="4-DIPHOSPHOCYTIDYL-2-C-METHYL-D-ERYTHRITOL KINASE, CHLOROPLASTIC"/>
    <property type="match status" value="1"/>
</dbReference>
<protein>
    <submittedName>
        <fullName evidence="9">Unannotated protein</fullName>
    </submittedName>
</protein>
<dbReference type="GO" id="GO:0016114">
    <property type="term" value="P:terpenoid biosynthetic process"/>
    <property type="evidence" value="ECO:0007669"/>
    <property type="project" value="InterPro"/>
</dbReference>
<dbReference type="PANTHER" id="PTHR43527">
    <property type="entry name" value="4-DIPHOSPHOCYTIDYL-2-C-METHYL-D-ERYTHRITOL KINASE, CHLOROPLASTIC"/>
    <property type="match status" value="1"/>
</dbReference>
<name>A0A6J7RDM8_9ZZZZ</name>
<evidence type="ECO:0000256" key="1">
    <source>
        <dbReference type="ARBA" id="ARBA00022679"/>
    </source>
</evidence>
<keyword evidence="2" id="KW-0547">Nucleotide-binding</keyword>
<evidence type="ECO:0000256" key="3">
    <source>
        <dbReference type="ARBA" id="ARBA00022777"/>
    </source>
</evidence>
<dbReference type="InterPro" id="IPR014721">
    <property type="entry name" value="Ribsml_uS5_D2-typ_fold_subgr"/>
</dbReference>
<dbReference type="Gene3D" id="3.30.230.10">
    <property type="match status" value="1"/>
</dbReference>
<proteinExistence type="inferred from homology"/>
<dbReference type="HAMAP" id="MF_00061">
    <property type="entry name" value="IspE"/>
    <property type="match status" value="1"/>
</dbReference>
<dbReference type="PIRSF" id="PIRSF010376">
    <property type="entry name" value="IspE"/>
    <property type="match status" value="1"/>
</dbReference>
<evidence type="ECO:0000313" key="7">
    <source>
        <dbReference type="EMBL" id="CAB4906704.1"/>
    </source>
</evidence>
<keyword evidence="1" id="KW-0808">Transferase</keyword>
<dbReference type="InterPro" id="IPR004424">
    <property type="entry name" value="IspE"/>
</dbReference>
<dbReference type="EMBL" id="CAFBMM010000034">
    <property type="protein sequence ID" value="CAB4906704.1"/>
    <property type="molecule type" value="Genomic_DNA"/>
</dbReference>
<dbReference type="Pfam" id="PF00288">
    <property type="entry name" value="GHMP_kinases_N"/>
    <property type="match status" value="1"/>
</dbReference>
<reference evidence="9" key="1">
    <citation type="submission" date="2020-05" db="EMBL/GenBank/DDBJ databases">
        <authorList>
            <person name="Chiriac C."/>
            <person name="Salcher M."/>
            <person name="Ghai R."/>
            <person name="Kavagutti S V."/>
        </authorList>
    </citation>
    <scope>NUCLEOTIDE SEQUENCE</scope>
</reference>
<dbReference type="EMBL" id="CAFBOF010000022">
    <property type="protein sequence ID" value="CAB4979988.1"/>
    <property type="molecule type" value="Genomic_DNA"/>
</dbReference>
<feature type="domain" description="GHMP kinase N-terminal" evidence="5">
    <location>
        <begin position="80"/>
        <end position="159"/>
    </location>
</feature>
<evidence type="ECO:0000256" key="2">
    <source>
        <dbReference type="ARBA" id="ARBA00022741"/>
    </source>
</evidence>